<dbReference type="InterPro" id="IPR046341">
    <property type="entry name" value="SET_dom_sf"/>
</dbReference>
<name>A0A843XBC5_COLES</name>
<dbReference type="SMART" id="SM00468">
    <property type="entry name" value="PreSET"/>
    <property type="match status" value="1"/>
</dbReference>
<dbReference type="EMBL" id="NMUH01007110">
    <property type="protein sequence ID" value="MQM16658.1"/>
    <property type="molecule type" value="Genomic_DNA"/>
</dbReference>
<accession>A0A843XBC5</accession>
<keyword evidence="8" id="KW-1185">Reference proteome</keyword>
<feature type="domain" description="YDG" evidence="6">
    <location>
        <begin position="868"/>
        <end position="1013"/>
    </location>
</feature>
<evidence type="ECO:0000259" key="6">
    <source>
        <dbReference type="PROSITE" id="PS51015"/>
    </source>
</evidence>
<dbReference type="Pfam" id="PF02182">
    <property type="entry name" value="SAD_SRA"/>
    <property type="match status" value="1"/>
</dbReference>
<dbReference type="PANTHER" id="PTHR45660:SF13">
    <property type="entry name" value="HISTONE-LYSINE N-METHYLTRANSFERASE SETMAR"/>
    <property type="match status" value="1"/>
</dbReference>
<dbReference type="InterPro" id="IPR007728">
    <property type="entry name" value="Pre-SET_dom"/>
</dbReference>
<feature type="domain" description="Pre-SET" evidence="5">
    <location>
        <begin position="1088"/>
        <end position="1149"/>
    </location>
</feature>
<feature type="compositionally biased region" description="Acidic residues" evidence="4">
    <location>
        <begin position="206"/>
        <end position="215"/>
    </location>
</feature>
<dbReference type="InterPro" id="IPR003105">
    <property type="entry name" value="SRA_YDG"/>
</dbReference>
<keyword evidence="2 3" id="KW-0539">Nucleus</keyword>
<dbReference type="GO" id="GO:0008270">
    <property type="term" value="F:zinc ion binding"/>
    <property type="evidence" value="ECO:0007669"/>
    <property type="project" value="InterPro"/>
</dbReference>
<dbReference type="OrthoDB" id="5792673at2759"/>
<evidence type="ECO:0000256" key="4">
    <source>
        <dbReference type="SAM" id="MobiDB-lite"/>
    </source>
</evidence>
<dbReference type="SUPFAM" id="SSF82199">
    <property type="entry name" value="SET domain"/>
    <property type="match status" value="1"/>
</dbReference>
<dbReference type="GO" id="GO:0003690">
    <property type="term" value="F:double-stranded DNA binding"/>
    <property type="evidence" value="ECO:0007669"/>
    <property type="project" value="TreeGrafter"/>
</dbReference>
<feature type="compositionally biased region" description="Pro residues" evidence="4">
    <location>
        <begin position="782"/>
        <end position="795"/>
    </location>
</feature>
<evidence type="ECO:0000256" key="1">
    <source>
        <dbReference type="ARBA" id="ARBA00004286"/>
    </source>
</evidence>
<feature type="compositionally biased region" description="Basic and acidic residues" evidence="4">
    <location>
        <begin position="750"/>
        <end position="761"/>
    </location>
</feature>
<dbReference type="InterPro" id="IPR036987">
    <property type="entry name" value="SRA-YDG_sf"/>
</dbReference>
<dbReference type="InterPro" id="IPR015947">
    <property type="entry name" value="PUA-like_sf"/>
</dbReference>
<dbReference type="AlphaFoldDB" id="A0A843XBC5"/>
<dbReference type="SUPFAM" id="SSF88697">
    <property type="entry name" value="PUA domain-like"/>
    <property type="match status" value="1"/>
</dbReference>
<reference evidence="7" key="1">
    <citation type="submission" date="2017-07" db="EMBL/GenBank/DDBJ databases">
        <title>Taro Niue Genome Assembly and Annotation.</title>
        <authorList>
            <person name="Atibalentja N."/>
            <person name="Keating K."/>
            <person name="Fields C.J."/>
        </authorList>
    </citation>
    <scope>NUCLEOTIDE SEQUENCE</scope>
    <source>
        <strain evidence="7">Niue_2</strain>
        <tissue evidence="7">Leaf</tissue>
    </source>
</reference>
<dbReference type="GO" id="GO:0005694">
    <property type="term" value="C:chromosome"/>
    <property type="evidence" value="ECO:0007669"/>
    <property type="project" value="UniProtKB-SubCell"/>
</dbReference>
<dbReference type="Gene3D" id="2.170.270.10">
    <property type="entry name" value="SET domain"/>
    <property type="match status" value="1"/>
</dbReference>
<evidence type="ECO:0000313" key="8">
    <source>
        <dbReference type="Proteomes" id="UP000652761"/>
    </source>
</evidence>
<protein>
    <submittedName>
        <fullName evidence="7">Uncharacterized protein</fullName>
    </submittedName>
</protein>
<dbReference type="PROSITE" id="PS51015">
    <property type="entry name" value="YDG"/>
    <property type="match status" value="1"/>
</dbReference>
<evidence type="ECO:0000313" key="7">
    <source>
        <dbReference type="EMBL" id="MQM16658.1"/>
    </source>
</evidence>
<feature type="region of interest" description="Disordered" evidence="4">
    <location>
        <begin position="318"/>
        <end position="353"/>
    </location>
</feature>
<dbReference type="Gene3D" id="2.30.280.10">
    <property type="entry name" value="SRA-YDG"/>
    <property type="match status" value="1"/>
</dbReference>
<dbReference type="Proteomes" id="UP000652761">
    <property type="component" value="Unassembled WGS sequence"/>
</dbReference>
<comment type="caution">
    <text evidence="7">The sequence shown here is derived from an EMBL/GenBank/DDBJ whole genome shotgun (WGS) entry which is preliminary data.</text>
</comment>
<dbReference type="Pfam" id="PF05033">
    <property type="entry name" value="Pre-SET"/>
    <property type="match status" value="1"/>
</dbReference>
<feature type="region of interest" description="Disordered" evidence="4">
    <location>
        <begin position="747"/>
        <end position="849"/>
    </location>
</feature>
<feature type="region of interest" description="Disordered" evidence="4">
    <location>
        <begin position="168"/>
        <end position="228"/>
    </location>
</feature>
<dbReference type="PANTHER" id="PTHR45660">
    <property type="entry name" value="HISTONE-LYSINE N-METHYLTRANSFERASE SETMAR"/>
    <property type="match status" value="1"/>
</dbReference>
<evidence type="ECO:0000256" key="3">
    <source>
        <dbReference type="PROSITE-ProRule" id="PRU00358"/>
    </source>
</evidence>
<dbReference type="GO" id="GO:0005634">
    <property type="term" value="C:nucleus"/>
    <property type="evidence" value="ECO:0007669"/>
    <property type="project" value="UniProtKB-SubCell"/>
</dbReference>
<evidence type="ECO:0000259" key="5">
    <source>
        <dbReference type="PROSITE" id="PS50867"/>
    </source>
</evidence>
<evidence type="ECO:0000256" key="2">
    <source>
        <dbReference type="ARBA" id="ARBA00023242"/>
    </source>
</evidence>
<sequence>MGQAIHSRNFKKSGFSLVGGVWTKTSVAEGEAIICEAQEVLVEVAEAAIAADVPIEQEDQQPAVAPVVQEQQHEVVSSKIAMDQAATAAEVRAEESVVTRRQIEDIPQDNIEPIMRVSEAIIPITVVASILRDVLESIPSTQGEHERTSESVADVVALGHTDDVVMEDAPIEGEQSIEKEATPQGERTTSTPIDDQFREGIVESASGEEDNDDNVEPVARASNKGKEVAQDIPLLTRKPHRRPRQKKPKINMKPIVERLDEQGKILCSVQSDIASIFISQSTTAKEVGMVRNAVRWVHSELISIKESITALADLMRAQSTNAPPAPPPTAPVSSSGPSRPRQENVGPPGPSDVAEDWPLGLQVVEEEVKLIRYFQLFNDYRYLHNLPEVQLGQFQGVVALLKGRLPSFQRFLFREFHLGHITSEVGKPPLSAEAFLDLNSINLAQEPYAQWVARYTLFVALKKDLLLHQIYYPIKINQFLRFASFGSFTSFKVSLGNDEYGTFIDAQRQLHIKRMLPDMGSSYSITFGAFQAYFEEHECKALPIIQWHASLLSPAFYLPGVFPFVLKEDLGVPGWCFSSSGCEEKTSFGWVCRDVGQRCVQIVTDWANAIWFSRDADATTRCSRENFWRIPLVPAASTLRGIGWGAPSRSSPSPVCCLNLGRGIFPVMDKRESHGDFSSSRSDALDVKPLRSLRPMFPAPFAATSVSPPGGPPFVYISPFPLHSVPQPGHPSSSSPASFFTQTPITTAAKETRRPHDDIDAAKSSTAPFPRGTAPKFDEAPPTFPGFLSPPPLAAMPPNEDEGITGNVESSRGRKGKQVGQSGNSRLDSEGDTNKSKQKRKRPLKVSEVELVGLPPSSEDPKELVEVILMTFDALRRRILQMEEAARGKVQAVMKAGTTMMDYKLRANKAKRIGHSMAGIDCMNTKFGEEEDTIAGGKGNEKKQVDDQKLERGNLALERSLQRANEIRVIRGIKDPSFPTGKIFVYDGLYRLHESWVDKGKTGFNVFKYKLLRQAGQPDAFGIWKMTEKWKADPTARGTVILLDLSSSEETLPVCLVNDVDSEKGPAPFQYARTVKYSVSTSTPLPLQACSCQNVCIPGDSNCSCALQNGGDIPYSSDGLLVSRKAMIYECSPSCLCSGKCRNRVTQKGIKLHFEVFRTRDRGWGLRSWNPMRAGSFICEYVGEIIDRINTEENDEEDDEFVFEDRSDEKPFQWNYGPELLGEPSSASLANTSKLPIIISAKRTTTNPLPDGNLFGKSVISN</sequence>
<organism evidence="7 8">
    <name type="scientific">Colocasia esculenta</name>
    <name type="common">Wild taro</name>
    <name type="synonym">Arum esculentum</name>
    <dbReference type="NCBI Taxonomy" id="4460"/>
    <lineage>
        <taxon>Eukaryota</taxon>
        <taxon>Viridiplantae</taxon>
        <taxon>Streptophyta</taxon>
        <taxon>Embryophyta</taxon>
        <taxon>Tracheophyta</taxon>
        <taxon>Spermatophyta</taxon>
        <taxon>Magnoliopsida</taxon>
        <taxon>Liliopsida</taxon>
        <taxon>Araceae</taxon>
        <taxon>Aroideae</taxon>
        <taxon>Colocasieae</taxon>
        <taxon>Colocasia</taxon>
    </lineage>
</organism>
<proteinExistence type="predicted"/>
<dbReference type="PROSITE" id="PS50867">
    <property type="entry name" value="PRE_SET"/>
    <property type="match status" value="1"/>
</dbReference>
<dbReference type="GO" id="GO:0042054">
    <property type="term" value="F:histone methyltransferase activity"/>
    <property type="evidence" value="ECO:0007669"/>
    <property type="project" value="InterPro"/>
</dbReference>
<comment type="subcellular location">
    <subcellularLocation>
        <location evidence="1">Chromosome</location>
    </subcellularLocation>
    <subcellularLocation>
        <location evidence="3">Nucleus</location>
    </subcellularLocation>
</comment>
<dbReference type="InterPro" id="IPR051357">
    <property type="entry name" value="H3K9_HMTase_SUVAR3-9"/>
</dbReference>
<dbReference type="SMART" id="SM00466">
    <property type="entry name" value="SRA"/>
    <property type="match status" value="1"/>
</dbReference>
<gene>
    <name evidence="7" type="ORF">Taro_049616</name>
</gene>